<dbReference type="EMBL" id="JANPWB010000003">
    <property type="protein sequence ID" value="KAJ1196323.1"/>
    <property type="molecule type" value="Genomic_DNA"/>
</dbReference>
<feature type="region of interest" description="Disordered" evidence="1">
    <location>
        <begin position="1"/>
        <end position="161"/>
    </location>
</feature>
<dbReference type="Proteomes" id="UP001066276">
    <property type="component" value="Chromosome 2_1"/>
</dbReference>
<evidence type="ECO:0000313" key="3">
    <source>
        <dbReference type="Proteomes" id="UP001066276"/>
    </source>
</evidence>
<sequence length="182" mass="20167">MKCHCNQASIATVTHHLPEPTSPYPRGSRERTGISEMTSEEEFPGEETEINEGRRTGESEKPEGDLRSKTAERETTGEPREPRDGETRERKATNEDRRRLETSEQQCVVMKSSREAPGKYAGSRHVPGGAWHSQQAVRRSYDDDGTYGGVKESGDGRLISPLTTSMVTGSFSRSWSSECTGS</sequence>
<reference evidence="2" key="1">
    <citation type="journal article" date="2022" name="bioRxiv">
        <title>Sequencing and chromosome-scale assembly of the giantPleurodeles waltlgenome.</title>
        <authorList>
            <person name="Brown T."/>
            <person name="Elewa A."/>
            <person name="Iarovenko S."/>
            <person name="Subramanian E."/>
            <person name="Araus A.J."/>
            <person name="Petzold A."/>
            <person name="Susuki M."/>
            <person name="Suzuki K.-i.T."/>
            <person name="Hayashi T."/>
            <person name="Toyoda A."/>
            <person name="Oliveira C."/>
            <person name="Osipova E."/>
            <person name="Leigh N.D."/>
            <person name="Simon A."/>
            <person name="Yun M.H."/>
        </authorList>
    </citation>
    <scope>NUCLEOTIDE SEQUENCE</scope>
    <source>
        <strain evidence="2">20211129_DDA</strain>
        <tissue evidence="2">Liver</tissue>
    </source>
</reference>
<gene>
    <name evidence="2" type="ORF">NDU88_000194</name>
</gene>
<feature type="compositionally biased region" description="Polar residues" evidence="1">
    <location>
        <begin position="1"/>
        <end position="12"/>
    </location>
</feature>
<evidence type="ECO:0000313" key="2">
    <source>
        <dbReference type="EMBL" id="KAJ1196323.1"/>
    </source>
</evidence>
<feature type="compositionally biased region" description="Basic and acidic residues" evidence="1">
    <location>
        <begin position="51"/>
        <end position="102"/>
    </location>
</feature>
<proteinExistence type="predicted"/>
<dbReference type="AlphaFoldDB" id="A0AAV7V4F5"/>
<name>A0AAV7V4F5_PLEWA</name>
<protein>
    <submittedName>
        <fullName evidence="2">Uncharacterized protein</fullName>
    </submittedName>
</protein>
<keyword evidence="3" id="KW-1185">Reference proteome</keyword>
<comment type="caution">
    <text evidence="2">The sequence shown here is derived from an EMBL/GenBank/DDBJ whole genome shotgun (WGS) entry which is preliminary data.</text>
</comment>
<feature type="compositionally biased region" description="Acidic residues" evidence="1">
    <location>
        <begin position="38"/>
        <end position="50"/>
    </location>
</feature>
<accession>A0AAV7V4F5</accession>
<organism evidence="2 3">
    <name type="scientific">Pleurodeles waltl</name>
    <name type="common">Iberian ribbed newt</name>
    <dbReference type="NCBI Taxonomy" id="8319"/>
    <lineage>
        <taxon>Eukaryota</taxon>
        <taxon>Metazoa</taxon>
        <taxon>Chordata</taxon>
        <taxon>Craniata</taxon>
        <taxon>Vertebrata</taxon>
        <taxon>Euteleostomi</taxon>
        <taxon>Amphibia</taxon>
        <taxon>Batrachia</taxon>
        <taxon>Caudata</taxon>
        <taxon>Salamandroidea</taxon>
        <taxon>Salamandridae</taxon>
        <taxon>Pleurodelinae</taxon>
        <taxon>Pleurodeles</taxon>
    </lineage>
</organism>
<evidence type="ECO:0000256" key="1">
    <source>
        <dbReference type="SAM" id="MobiDB-lite"/>
    </source>
</evidence>